<dbReference type="InterPro" id="IPR036661">
    <property type="entry name" value="Luciferase-like_sf"/>
</dbReference>
<name>A0A382G9H3_9ZZZZ</name>
<dbReference type="SUPFAM" id="SSF51679">
    <property type="entry name" value="Bacterial luciferase-like"/>
    <property type="match status" value="1"/>
</dbReference>
<keyword evidence="4" id="KW-0503">Monooxygenase</keyword>
<dbReference type="PANTHER" id="PTHR42847:SF4">
    <property type="entry name" value="ALKANESULFONATE MONOOXYGENASE-RELATED"/>
    <property type="match status" value="1"/>
</dbReference>
<dbReference type="AlphaFoldDB" id="A0A382G9H3"/>
<keyword evidence="2" id="KW-0288">FMN</keyword>
<feature type="domain" description="Luciferase-like" evidence="5">
    <location>
        <begin position="13"/>
        <end position="159"/>
    </location>
</feature>
<evidence type="ECO:0000313" key="6">
    <source>
        <dbReference type="EMBL" id="SVB71455.1"/>
    </source>
</evidence>
<evidence type="ECO:0000256" key="3">
    <source>
        <dbReference type="ARBA" id="ARBA00023002"/>
    </source>
</evidence>
<evidence type="ECO:0000256" key="4">
    <source>
        <dbReference type="ARBA" id="ARBA00023033"/>
    </source>
</evidence>
<dbReference type="InterPro" id="IPR011251">
    <property type="entry name" value="Luciferase-like_dom"/>
</dbReference>
<dbReference type="GO" id="GO:0008726">
    <property type="term" value="F:alkanesulfonate monooxygenase activity"/>
    <property type="evidence" value="ECO:0007669"/>
    <property type="project" value="TreeGrafter"/>
</dbReference>
<dbReference type="Pfam" id="PF00296">
    <property type="entry name" value="Bac_luciferase"/>
    <property type="match status" value="1"/>
</dbReference>
<accession>A0A382G9H3</accession>
<dbReference type="InterPro" id="IPR050172">
    <property type="entry name" value="SsuD_RutA_monooxygenase"/>
</dbReference>
<evidence type="ECO:0000259" key="5">
    <source>
        <dbReference type="Pfam" id="PF00296"/>
    </source>
</evidence>
<dbReference type="PANTHER" id="PTHR42847">
    <property type="entry name" value="ALKANESULFONATE MONOOXYGENASE"/>
    <property type="match status" value="1"/>
</dbReference>
<protein>
    <recommendedName>
        <fullName evidence="5">Luciferase-like domain-containing protein</fullName>
    </recommendedName>
</protein>
<keyword evidence="3" id="KW-0560">Oxidoreductase</keyword>
<evidence type="ECO:0000256" key="1">
    <source>
        <dbReference type="ARBA" id="ARBA00022630"/>
    </source>
</evidence>
<dbReference type="EMBL" id="UINC01054122">
    <property type="protein sequence ID" value="SVB71455.1"/>
    <property type="molecule type" value="Genomic_DNA"/>
</dbReference>
<organism evidence="6">
    <name type="scientific">marine metagenome</name>
    <dbReference type="NCBI Taxonomy" id="408172"/>
    <lineage>
        <taxon>unclassified sequences</taxon>
        <taxon>metagenomes</taxon>
        <taxon>ecological metagenomes</taxon>
    </lineage>
</organism>
<sequence length="160" mass="17528">MTNPLVHSPNKVKLGVMAFNCSHGSTVTNVPEAWAMTWEDNLALVRMADQAGIEALLPVGRWKGYGGKSNFNNRTFETLTWAAAVAAVTCFSTIFATVHAPVVHPVAAAKMAATIDHVSSGRFALNLVAGWFQDEFDMFGVRLEPHSERYDYAAEWLTLV</sequence>
<evidence type="ECO:0000256" key="2">
    <source>
        <dbReference type="ARBA" id="ARBA00022643"/>
    </source>
</evidence>
<dbReference type="GO" id="GO:0046306">
    <property type="term" value="P:alkanesulfonate catabolic process"/>
    <property type="evidence" value="ECO:0007669"/>
    <property type="project" value="TreeGrafter"/>
</dbReference>
<feature type="non-terminal residue" evidence="6">
    <location>
        <position position="160"/>
    </location>
</feature>
<dbReference type="Gene3D" id="3.20.20.30">
    <property type="entry name" value="Luciferase-like domain"/>
    <property type="match status" value="1"/>
</dbReference>
<proteinExistence type="predicted"/>
<gene>
    <name evidence="6" type="ORF">METZ01_LOCUS224309</name>
</gene>
<reference evidence="6" key="1">
    <citation type="submission" date="2018-05" db="EMBL/GenBank/DDBJ databases">
        <authorList>
            <person name="Lanie J.A."/>
            <person name="Ng W.-L."/>
            <person name="Kazmierczak K.M."/>
            <person name="Andrzejewski T.M."/>
            <person name="Davidsen T.M."/>
            <person name="Wayne K.J."/>
            <person name="Tettelin H."/>
            <person name="Glass J.I."/>
            <person name="Rusch D."/>
            <person name="Podicherti R."/>
            <person name="Tsui H.-C.T."/>
            <person name="Winkler M.E."/>
        </authorList>
    </citation>
    <scope>NUCLEOTIDE SEQUENCE</scope>
</reference>
<keyword evidence="1" id="KW-0285">Flavoprotein</keyword>